<dbReference type="Gene3D" id="2.30.110.10">
    <property type="entry name" value="Electron Transport, Fmn-binding Protein, Chain A"/>
    <property type="match status" value="1"/>
</dbReference>
<dbReference type="InterPro" id="IPR050268">
    <property type="entry name" value="NADH-dep_flavin_reductase"/>
</dbReference>
<sequence>MSINSLEFRKTLANLASSVCIISTVFEEEIHGITISSFTSLSLDPPMILFCLGKHSKKYQYFQDTKLVGVSILNSSQDYLSNNFSRNHENYWDSVDIMLGEQSKCPIIKDSLGFLECGIEAKYDGGDHTIFTAKVINHGKLNDFSPLIHFRSEYWAINSKE</sequence>
<keyword evidence="1 3" id="KW-0560">Oxidoreductase</keyword>
<evidence type="ECO:0000313" key="4">
    <source>
        <dbReference type="Proteomes" id="UP000033358"/>
    </source>
</evidence>
<dbReference type="GO" id="GO:0010181">
    <property type="term" value="F:FMN binding"/>
    <property type="evidence" value="ECO:0007669"/>
    <property type="project" value="InterPro"/>
</dbReference>
<gene>
    <name evidence="3" type="primary">ntaB</name>
    <name evidence="3" type="ORF">SZ25_00532</name>
</gene>
<evidence type="ECO:0000256" key="1">
    <source>
        <dbReference type="ARBA" id="ARBA00023002"/>
    </source>
</evidence>
<dbReference type="SUPFAM" id="SSF50475">
    <property type="entry name" value="FMN-binding split barrel"/>
    <property type="match status" value="1"/>
</dbReference>
<dbReference type="EMBL" id="JYHA01000087">
    <property type="protein sequence ID" value="KKB96382.1"/>
    <property type="molecule type" value="Genomic_DNA"/>
</dbReference>
<dbReference type="GO" id="GO:0052874">
    <property type="term" value="F:FMN reductase (NADH) activity"/>
    <property type="evidence" value="ECO:0007669"/>
    <property type="project" value="UniProtKB-EC"/>
</dbReference>
<dbReference type="EC" id="1.5.1.42" evidence="3"/>
<dbReference type="AlphaFoldDB" id="A0A0F5MQR1"/>
<reference evidence="3 4" key="1">
    <citation type="submission" date="2015-02" db="EMBL/GenBank/DDBJ databases">
        <title>Single cell genomics of a rare environmental alphaproteobacterium provides unique insights into Rickettsiaceae evolution.</title>
        <authorList>
            <person name="Martijn J."/>
            <person name="Schulz F."/>
            <person name="Zaremba-Niedzwiedzka K."/>
            <person name="Viklund J."/>
            <person name="Stepanauskas R."/>
            <person name="Andersson S.G.E."/>
            <person name="Horn M."/>
            <person name="Guy L."/>
            <person name="Ettema T.J.G."/>
        </authorList>
    </citation>
    <scope>NUCLEOTIDE SEQUENCE [LARGE SCALE GENOMIC DNA]</scope>
    <source>
        <strain evidence="3 4">SCGC AAA041-L04</strain>
    </source>
</reference>
<keyword evidence="4" id="KW-1185">Reference proteome</keyword>
<dbReference type="PATRIC" id="fig|1607817.3.peg.529"/>
<comment type="caution">
    <text evidence="3">The sequence shown here is derived from an EMBL/GenBank/DDBJ whole genome shotgun (WGS) entry which is preliminary data.</text>
</comment>
<dbReference type="GO" id="GO:0042602">
    <property type="term" value="F:riboflavin reductase (NADPH) activity"/>
    <property type="evidence" value="ECO:0007669"/>
    <property type="project" value="TreeGrafter"/>
</dbReference>
<proteinExistence type="predicted"/>
<feature type="domain" description="Flavin reductase like" evidence="2">
    <location>
        <begin position="12"/>
        <end position="156"/>
    </location>
</feature>
<dbReference type="InterPro" id="IPR002563">
    <property type="entry name" value="Flavin_Rdtase-like_dom"/>
</dbReference>
<dbReference type="SMART" id="SM00903">
    <property type="entry name" value="Flavin_Reduct"/>
    <property type="match status" value="1"/>
</dbReference>
<accession>A0A0F5MQR1</accession>
<evidence type="ECO:0000313" key="3">
    <source>
        <dbReference type="EMBL" id="KKB96382.1"/>
    </source>
</evidence>
<dbReference type="PANTHER" id="PTHR30466:SF1">
    <property type="entry name" value="FMN REDUCTASE (NADH) RUTF"/>
    <property type="match status" value="1"/>
</dbReference>
<name>A0A0F5MQR1_9RICK</name>
<protein>
    <submittedName>
        <fullName evidence="3">FMN reductase (NADH) NtaB</fullName>
        <ecNumber evidence="3">1.5.1.42</ecNumber>
    </submittedName>
</protein>
<organism evidence="3 4">
    <name type="scientific">Candidatus Arcanibacter lacustris</name>
    <dbReference type="NCBI Taxonomy" id="1607817"/>
    <lineage>
        <taxon>Bacteria</taxon>
        <taxon>Pseudomonadati</taxon>
        <taxon>Pseudomonadota</taxon>
        <taxon>Alphaproteobacteria</taxon>
        <taxon>Rickettsiales</taxon>
        <taxon>Candidatus Arcanibacter</taxon>
    </lineage>
</organism>
<dbReference type="InterPro" id="IPR012349">
    <property type="entry name" value="Split_barrel_FMN-bd"/>
</dbReference>
<dbReference type="PANTHER" id="PTHR30466">
    <property type="entry name" value="FLAVIN REDUCTASE"/>
    <property type="match status" value="1"/>
</dbReference>
<dbReference type="Proteomes" id="UP000033358">
    <property type="component" value="Unassembled WGS sequence"/>
</dbReference>
<evidence type="ECO:0000259" key="2">
    <source>
        <dbReference type="SMART" id="SM00903"/>
    </source>
</evidence>
<dbReference type="Pfam" id="PF01613">
    <property type="entry name" value="Flavin_Reduct"/>
    <property type="match status" value="1"/>
</dbReference>